<evidence type="ECO:0000259" key="3">
    <source>
        <dbReference type="Pfam" id="PF00144"/>
    </source>
</evidence>
<protein>
    <submittedName>
        <fullName evidence="5">DUF3471 domain-containing protein</fullName>
    </submittedName>
</protein>
<evidence type="ECO:0000256" key="2">
    <source>
        <dbReference type="ARBA" id="ARBA00023136"/>
    </source>
</evidence>
<dbReference type="InterPro" id="IPR001466">
    <property type="entry name" value="Beta-lactam-related"/>
</dbReference>
<dbReference type="InterPro" id="IPR021860">
    <property type="entry name" value="Peptidase_S12_Pab87-rel_C"/>
</dbReference>
<name>A0A3B7MLM9_9BACT</name>
<gene>
    <name evidence="5" type="ORF">D3H65_00270</name>
</gene>
<organism evidence="5 6">
    <name type="scientific">Paraflavitalea soli</name>
    <dbReference type="NCBI Taxonomy" id="2315862"/>
    <lineage>
        <taxon>Bacteria</taxon>
        <taxon>Pseudomonadati</taxon>
        <taxon>Bacteroidota</taxon>
        <taxon>Chitinophagia</taxon>
        <taxon>Chitinophagales</taxon>
        <taxon>Chitinophagaceae</taxon>
        <taxon>Paraflavitalea</taxon>
    </lineage>
</organism>
<feature type="domain" description="Peptidase S12 Pab87-related C-terminal" evidence="4">
    <location>
        <begin position="359"/>
        <end position="438"/>
    </location>
</feature>
<dbReference type="RefSeq" id="WP_119048343.1">
    <property type="nucleotide sequence ID" value="NZ_CP032157.1"/>
</dbReference>
<keyword evidence="2" id="KW-0472">Membrane</keyword>
<dbReference type="GO" id="GO:0016020">
    <property type="term" value="C:membrane"/>
    <property type="evidence" value="ECO:0007669"/>
    <property type="project" value="UniProtKB-SubCell"/>
</dbReference>
<dbReference type="EMBL" id="CP032157">
    <property type="protein sequence ID" value="AXY72505.1"/>
    <property type="molecule type" value="Genomic_DNA"/>
</dbReference>
<dbReference type="OrthoDB" id="9793489at2"/>
<comment type="subcellular location">
    <subcellularLocation>
        <location evidence="1">Membrane</location>
    </subcellularLocation>
</comment>
<evidence type="ECO:0000259" key="4">
    <source>
        <dbReference type="Pfam" id="PF11954"/>
    </source>
</evidence>
<dbReference type="InterPro" id="IPR050491">
    <property type="entry name" value="AmpC-like"/>
</dbReference>
<sequence length="450" mass="50821">MKKLFAMIWAIGFAQYACTQNSTAQKLDELMQAYTNQGKFSGSVLVARHGQVLLDKGYGYSNYQEQRPNDPHTVFQIASVTKQFTSTLVLKLVEFKKLALTDKLSKFYPGYPHGDSITIEHLLTHTSGIYDYTRNGELMHLQTVRPVGKEEMMGYFRNQPLDFAPGTNWSYSNAGYFLLGCIIEQVTGQPYEKAIRQYIFDPLKMQHSGFDFIHLSSMDKAVGYKIDSTGNRSTPAPVVDSTVPFSAGAVYSTVEDLYKWHQGLQQYRIIGKDLMQKAYTPFKNNYGYGWIIDSLYGKRMVSHSGGIFGFRSDLARVPEDDVCVILLSNTEIPGMGNITRRVLAALYGKPYAIPVQLKAVAIREEVLKRYTGTYKIEANGVLVDVVLESGRLMARPHNGPPSELLALDDSHFFLSNEHEFKIYFEMDEKGQVLRMMINPNGDPRPANKIK</sequence>
<evidence type="ECO:0000313" key="6">
    <source>
        <dbReference type="Proteomes" id="UP000263900"/>
    </source>
</evidence>
<accession>A0A3B7MLM9</accession>
<dbReference type="Gene3D" id="3.40.710.10">
    <property type="entry name" value="DD-peptidase/beta-lactamase superfamily"/>
    <property type="match status" value="1"/>
</dbReference>
<proteinExistence type="predicted"/>
<dbReference type="InterPro" id="IPR012338">
    <property type="entry name" value="Beta-lactam/transpept-like"/>
</dbReference>
<reference evidence="5 6" key="1">
    <citation type="submission" date="2018-09" db="EMBL/GenBank/DDBJ databases">
        <title>Genome sequencing of strain 6GH32-13.</title>
        <authorList>
            <person name="Weon H.-Y."/>
            <person name="Heo J."/>
            <person name="Kwon S.-W."/>
        </authorList>
    </citation>
    <scope>NUCLEOTIDE SEQUENCE [LARGE SCALE GENOMIC DNA]</scope>
    <source>
        <strain evidence="5 6">5GH32-13</strain>
    </source>
</reference>
<feature type="domain" description="Beta-lactamase-related" evidence="3">
    <location>
        <begin position="28"/>
        <end position="346"/>
    </location>
</feature>
<dbReference type="Pfam" id="PF11954">
    <property type="entry name" value="DUF3471"/>
    <property type="match status" value="1"/>
</dbReference>
<evidence type="ECO:0000256" key="1">
    <source>
        <dbReference type="ARBA" id="ARBA00004370"/>
    </source>
</evidence>
<dbReference type="PANTHER" id="PTHR46825">
    <property type="entry name" value="D-ALANYL-D-ALANINE-CARBOXYPEPTIDASE/ENDOPEPTIDASE AMPH"/>
    <property type="match status" value="1"/>
</dbReference>
<dbReference type="AlphaFoldDB" id="A0A3B7MLM9"/>
<dbReference type="PANTHER" id="PTHR46825:SF11">
    <property type="entry name" value="PENICILLIN-BINDING PROTEIN 4"/>
    <property type="match status" value="1"/>
</dbReference>
<dbReference type="Pfam" id="PF00144">
    <property type="entry name" value="Beta-lactamase"/>
    <property type="match status" value="1"/>
</dbReference>
<dbReference type="SUPFAM" id="SSF56601">
    <property type="entry name" value="beta-lactamase/transpeptidase-like"/>
    <property type="match status" value="1"/>
</dbReference>
<dbReference type="Proteomes" id="UP000263900">
    <property type="component" value="Chromosome"/>
</dbReference>
<evidence type="ECO:0000313" key="5">
    <source>
        <dbReference type="EMBL" id="AXY72505.1"/>
    </source>
</evidence>
<dbReference type="KEGG" id="pseg:D3H65_00270"/>
<keyword evidence="6" id="KW-1185">Reference proteome</keyword>